<accession>A0A8S5R412</accession>
<name>A0A8S5R412_9CAUD</name>
<organism evidence="1">
    <name type="scientific">Siphoviridae sp. ctC6Q17</name>
    <dbReference type="NCBI Taxonomy" id="2827271"/>
    <lineage>
        <taxon>Viruses</taxon>
        <taxon>Duplodnaviria</taxon>
        <taxon>Heunggongvirae</taxon>
        <taxon>Uroviricota</taxon>
        <taxon>Caudoviricetes</taxon>
    </lineage>
</organism>
<protein>
    <submittedName>
        <fullName evidence="1">Uncharacterized protein</fullName>
    </submittedName>
</protein>
<proteinExistence type="predicted"/>
<dbReference type="EMBL" id="BK015800">
    <property type="protein sequence ID" value="DAE25725.1"/>
    <property type="molecule type" value="Genomic_DNA"/>
</dbReference>
<reference evidence="1" key="1">
    <citation type="journal article" date="2021" name="Proc. Natl. Acad. Sci. U.S.A.">
        <title>A Catalog of Tens of Thousands of Viruses from Human Metagenomes Reveals Hidden Associations with Chronic Diseases.</title>
        <authorList>
            <person name="Tisza M.J."/>
            <person name="Buck C.B."/>
        </authorList>
    </citation>
    <scope>NUCLEOTIDE SEQUENCE</scope>
    <source>
        <strain evidence="1">CtC6Q17</strain>
    </source>
</reference>
<sequence length="74" mass="8516">MKRVKEFSIKITEGDSCPIVKIDGEEVPHIAKVKFCFDSENAIDAPWENGFFIEFFDINDGRGFKRTLGQSFRI</sequence>
<evidence type="ECO:0000313" key="1">
    <source>
        <dbReference type="EMBL" id="DAE25725.1"/>
    </source>
</evidence>